<reference evidence="2 3" key="1">
    <citation type="submission" date="2019-02" db="EMBL/GenBank/DDBJ databases">
        <title>Genomic Encyclopedia of Type Strains, Phase IV (KMG-IV): sequencing the most valuable type-strain genomes for metagenomic binning, comparative biology and taxonomic classification.</title>
        <authorList>
            <person name="Goeker M."/>
        </authorList>
    </citation>
    <scope>NUCLEOTIDE SEQUENCE [LARGE SCALE GENOMIC DNA]</scope>
    <source>
        <strain evidence="2 3">DSM 105135</strain>
    </source>
</reference>
<evidence type="ECO:0000313" key="3">
    <source>
        <dbReference type="Proteomes" id="UP000292423"/>
    </source>
</evidence>
<keyword evidence="1" id="KW-0812">Transmembrane</keyword>
<accession>A0A4Q7Z3K6</accession>
<dbReference type="AlphaFoldDB" id="A0A4Q7Z3K6"/>
<gene>
    <name evidence="2" type="ORF">EV700_1661</name>
</gene>
<sequence>MSQFAWVMLAIGIFVLGQWMMMRPNARESGLMHLREAARKRGLQPRLLPAPTWLVQEHRKMVPVYTLIVPNAVMPYWRAQWVEGRLQTVTPGLDRLAQLTPPDSVKLVLAIEAQANAVSFYWEEEAGEQVLDELKAFLLALASAS</sequence>
<dbReference type="OrthoDB" id="6709940at2"/>
<dbReference type="RefSeq" id="WP_130412659.1">
    <property type="nucleotide sequence ID" value="NZ_SHKX01000012.1"/>
</dbReference>
<comment type="caution">
    <text evidence="2">The sequence shown here is derived from an EMBL/GenBank/DDBJ whole genome shotgun (WGS) entry which is preliminary data.</text>
</comment>
<organism evidence="2 3">
    <name type="scientific">Fluviicoccus keumensis</name>
    <dbReference type="NCBI Taxonomy" id="1435465"/>
    <lineage>
        <taxon>Bacteria</taxon>
        <taxon>Pseudomonadati</taxon>
        <taxon>Pseudomonadota</taxon>
        <taxon>Gammaproteobacteria</taxon>
        <taxon>Moraxellales</taxon>
        <taxon>Moraxellaceae</taxon>
        <taxon>Fluviicoccus</taxon>
    </lineage>
</organism>
<dbReference type="Proteomes" id="UP000292423">
    <property type="component" value="Unassembled WGS sequence"/>
</dbReference>
<evidence type="ECO:0000313" key="2">
    <source>
        <dbReference type="EMBL" id="RZU44860.1"/>
    </source>
</evidence>
<evidence type="ECO:0000256" key="1">
    <source>
        <dbReference type="SAM" id="Phobius"/>
    </source>
</evidence>
<keyword evidence="1" id="KW-1133">Transmembrane helix</keyword>
<dbReference type="EMBL" id="SHKX01000012">
    <property type="protein sequence ID" value="RZU44860.1"/>
    <property type="molecule type" value="Genomic_DNA"/>
</dbReference>
<proteinExistence type="predicted"/>
<keyword evidence="3" id="KW-1185">Reference proteome</keyword>
<name>A0A4Q7Z3K6_9GAMM</name>
<protein>
    <submittedName>
        <fullName evidence="2">Uncharacterized protein</fullName>
    </submittedName>
</protein>
<feature type="transmembrane region" description="Helical" evidence="1">
    <location>
        <begin position="6"/>
        <end position="22"/>
    </location>
</feature>
<keyword evidence="1" id="KW-0472">Membrane</keyword>